<feature type="compositionally biased region" description="Polar residues" evidence="1">
    <location>
        <begin position="8"/>
        <end position="18"/>
    </location>
</feature>
<reference evidence="2 3" key="1">
    <citation type="submission" date="2016-10" db="EMBL/GenBank/DDBJ databases">
        <authorList>
            <person name="de Groot N.N."/>
        </authorList>
    </citation>
    <scope>NUCLEOTIDE SEQUENCE [LARGE SCALE GENOMIC DNA]</scope>
    <source>
        <strain evidence="2 3">DSM 12130</strain>
    </source>
</reference>
<protein>
    <submittedName>
        <fullName evidence="2">Uncharacterized protein</fullName>
    </submittedName>
</protein>
<evidence type="ECO:0000313" key="2">
    <source>
        <dbReference type="EMBL" id="SDP75073.1"/>
    </source>
</evidence>
<proteinExistence type="predicted"/>
<dbReference type="OrthoDB" id="5436587at2"/>
<keyword evidence="3" id="KW-1185">Reference proteome</keyword>
<accession>A0A1H0V9M4</accession>
<feature type="non-terminal residue" evidence="2">
    <location>
        <position position="84"/>
    </location>
</feature>
<dbReference type="RefSeq" id="WP_143005569.1">
    <property type="nucleotide sequence ID" value="NZ_FNJI01000044.1"/>
</dbReference>
<dbReference type="Proteomes" id="UP000199073">
    <property type="component" value="Unassembled WGS sequence"/>
</dbReference>
<name>A0A1H0V9M4_9BACT</name>
<gene>
    <name evidence="2" type="ORF">SAMN05660330_03939</name>
</gene>
<dbReference type="AlphaFoldDB" id="A0A1H0V9M4"/>
<evidence type="ECO:0000313" key="3">
    <source>
        <dbReference type="Proteomes" id="UP000199073"/>
    </source>
</evidence>
<organism evidence="2 3">
    <name type="scientific">Desulforhopalus singaporensis</name>
    <dbReference type="NCBI Taxonomy" id="91360"/>
    <lineage>
        <taxon>Bacteria</taxon>
        <taxon>Pseudomonadati</taxon>
        <taxon>Thermodesulfobacteriota</taxon>
        <taxon>Desulfobulbia</taxon>
        <taxon>Desulfobulbales</taxon>
        <taxon>Desulfocapsaceae</taxon>
        <taxon>Desulforhopalus</taxon>
    </lineage>
</organism>
<evidence type="ECO:0000256" key="1">
    <source>
        <dbReference type="SAM" id="MobiDB-lite"/>
    </source>
</evidence>
<feature type="region of interest" description="Disordered" evidence="1">
    <location>
        <begin position="1"/>
        <end position="22"/>
    </location>
</feature>
<sequence length="84" mass="9306">MKNDKEAQSQNIDLSQPDQNEDRRKVLKTILTGTSAVAAYHLFPTNWKQPVIEQLFLPAHAATSGDITLNDPCAIEILEGDQTT</sequence>
<dbReference type="EMBL" id="FNJI01000044">
    <property type="protein sequence ID" value="SDP75073.1"/>
    <property type="molecule type" value="Genomic_DNA"/>
</dbReference>